<dbReference type="AlphaFoldDB" id="A0A7S6R176"/>
<gene>
    <name evidence="2" type="primary">ND6</name>
</gene>
<dbReference type="EMBL" id="MT916846">
    <property type="protein sequence ID" value="QOV03002.1"/>
    <property type="molecule type" value="Genomic_DNA"/>
</dbReference>
<name>A0A7S6R176_9HYME</name>
<organism evidence="2">
    <name type="scientific">Necremnus tutae</name>
    <dbReference type="NCBI Taxonomy" id="1615824"/>
    <lineage>
        <taxon>Eukaryota</taxon>
        <taxon>Metazoa</taxon>
        <taxon>Ecdysozoa</taxon>
        <taxon>Arthropoda</taxon>
        <taxon>Hexapoda</taxon>
        <taxon>Insecta</taxon>
        <taxon>Pterygota</taxon>
        <taxon>Neoptera</taxon>
        <taxon>Endopterygota</taxon>
        <taxon>Hymenoptera</taxon>
        <taxon>Apocrita</taxon>
        <taxon>Proctotrupomorpha</taxon>
        <taxon>Chalcidoidea</taxon>
        <taxon>Eulophidae</taxon>
        <taxon>Eulophinae</taxon>
        <taxon>Necremnus</taxon>
    </lineage>
</organism>
<sequence length="190" mass="22683">MTKLFIIMKIIMLISLSIISILLNSIPSHNKLIHPVIMGLILLNISILCSMNSSLTNNNHWFSYLMFLIIIGGMMIIFLYFTSFISNMKTSMKWSFIINIPLKFFFIIIFIIYFMFNFNKYLFWLSEFSEIKSLMLNMKILMNNNNMQIMYMYMYNKNFSTIISMIYLLICLTFIVKMCINKKMMLRKTN</sequence>
<feature type="transmembrane region" description="Helical" evidence="1">
    <location>
        <begin position="36"/>
        <end position="55"/>
    </location>
</feature>
<dbReference type="GeneID" id="63376680"/>
<proteinExistence type="predicted"/>
<feature type="transmembrane region" description="Helical" evidence="1">
    <location>
        <begin position="61"/>
        <end position="82"/>
    </location>
</feature>
<keyword evidence="2" id="KW-0496">Mitochondrion</keyword>
<dbReference type="RefSeq" id="YP_010031607.1">
    <property type="nucleotide sequence ID" value="NC_053857.1"/>
</dbReference>
<feature type="transmembrane region" description="Helical" evidence="1">
    <location>
        <begin position="6"/>
        <end position="24"/>
    </location>
</feature>
<feature type="transmembrane region" description="Helical" evidence="1">
    <location>
        <begin position="94"/>
        <end position="116"/>
    </location>
</feature>
<dbReference type="CTD" id="4541"/>
<keyword evidence="1" id="KW-1133">Transmembrane helix</keyword>
<evidence type="ECO:0000256" key="1">
    <source>
        <dbReference type="SAM" id="Phobius"/>
    </source>
</evidence>
<feature type="transmembrane region" description="Helical" evidence="1">
    <location>
        <begin position="159"/>
        <end position="180"/>
    </location>
</feature>
<evidence type="ECO:0000313" key="2">
    <source>
        <dbReference type="EMBL" id="QOV03002.1"/>
    </source>
</evidence>
<accession>A0A7S6R176</accession>
<reference evidence="2" key="1">
    <citation type="submission" date="2020-08" db="EMBL/GenBank/DDBJ databases">
        <title>Complete mitochondrial genome of a predominant parasitoid, Necremnus tutae (Hymenoptera: Eulophidae) of the south American tomato leafminer Tuta absoluta (Lepidoptera: Gelechiidae).</title>
        <authorList>
            <person name="Tian X."/>
            <person name="Zhang Y."/>
        </authorList>
    </citation>
    <scope>NUCLEOTIDE SEQUENCE</scope>
</reference>
<protein>
    <submittedName>
        <fullName evidence="2">NADH dehydrogenase subunit 6</fullName>
    </submittedName>
</protein>
<keyword evidence="1" id="KW-0812">Transmembrane</keyword>
<keyword evidence="1" id="KW-0472">Membrane</keyword>
<geneLocation type="mitochondrion" evidence="2"/>